<dbReference type="PRINTS" id="PR00707">
    <property type="entry name" value="UBCTHYDRLASE"/>
</dbReference>
<dbReference type="GeneID" id="106754026"/>
<evidence type="ECO:0000256" key="8">
    <source>
        <dbReference type="RuleBase" id="RU361215"/>
    </source>
</evidence>
<keyword evidence="6 8" id="KW-0788">Thiol protease</keyword>
<name>A0A3Q0EVM4_VIGRR</name>
<proteinExistence type="inferred from homology"/>
<dbReference type="InterPro" id="IPR038765">
    <property type="entry name" value="Papain-like_cys_pep_sf"/>
</dbReference>
<evidence type="ECO:0000256" key="3">
    <source>
        <dbReference type="ARBA" id="ARBA00022670"/>
    </source>
</evidence>
<dbReference type="GO" id="GO:0016579">
    <property type="term" value="P:protein deubiquitination"/>
    <property type="evidence" value="ECO:0007669"/>
    <property type="project" value="TreeGrafter"/>
</dbReference>
<dbReference type="Pfam" id="PF01088">
    <property type="entry name" value="Peptidase_C12"/>
    <property type="match status" value="1"/>
</dbReference>
<gene>
    <name evidence="11" type="primary">LOC106754026</name>
</gene>
<dbReference type="RefSeq" id="XP_022634479.1">
    <property type="nucleotide sequence ID" value="XM_022778758.1"/>
</dbReference>
<evidence type="ECO:0000256" key="2">
    <source>
        <dbReference type="ARBA" id="ARBA00009326"/>
    </source>
</evidence>
<reference evidence="10" key="1">
    <citation type="journal article" date="2014" name="Nat. Commun.">
        <title>Genome sequence of mungbean and insights into evolution within Vigna species.</title>
        <authorList>
            <person name="Kang Y.J."/>
            <person name="Kim S.K."/>
            <person name="Kim M.Y."/>
            <person name="Lestari P."/>
            <person name="Kim K.H."/>
            <person name="Ha B.K."/>
            <person name="Jun T.H."/>
            <person name="Hwang W.J."/>
            <person name="Lee T."/>
            <person name="Lee J."/>
            <person name="Shim S."/>
            <person name="Yoon M.Y."/>
            <person name="Jang Y.E."/>
            <person name="Han K.S."/>
            <person name="Taeprayoon P."/>
            <person name="Yoon N."/>
            <person name="Somta P."/>
            <person name="Tanya P."/>
            <person name="Kim K.S."/>
            <person name="Gwag J.G."/>
            <person name="Moon J.K."/>
            <person name="Lee Y.H."/>
            <person name="Park B.S."/>
            <person name="Bombarely A."/>
            <person name="Doyle J.J."/>
            <person name="Jackson S.A."/>
            <person name="Schafleitner R."/>
            <person name="Srinives P."/>
            <person name="Varshney R.K."/>
            <person name="Lee S.H."/>
        </authorList>
    </citation>
    <scope>NUCLEOTIDE SEQUENCE [LARGE SCALE GENOMIC DNA]</scope>
    <source>
        <strain evidence="10">cv. VC1973A</strain>
    </source>
</reference>
<accession>A0A3Q0EVM4</accession>
<dbReference type="GO" id="GO:0004843">
    <property type="term" value="F:cysteine-type deubiquitinase activity"/>
    <property type="evidence" value="ECO:0007669"/>
    <property type="project" value="UniProtKB-EC"/>
</dbReference>
<evidence type="ECO:0000313" key="11">
    <source>
        <dbReference type="RefSeq" id="XP_022634479.1"/>
    </source>
</evidence>
<protein>
    <recommendedName>
        <fullName evidence="8">Ubiquitin carboxyl-terminal hydrolase</fullName>
        <ecNumber evidence="8">3.4.19.12</ecNumber>
    </recommendedName>
</protein>
<evidence type="ECO:0000256" key="4">
    <source>
        <dbReference type="ARBA" id="ARBA00022786"/>
    </source>
</evidence>
<evidence type="ECO:0000256" key="6">
    <source>
        <dbReference type="ARBA" id="ARBA00022807"/>
    </source>
</evidence>
<dbReference type="Proteomes" id="UP000087766">
    <property type="component" value="Chromosome 2"/>
</dbReference>
<dbReference type="PANTHER" id="PTHR10589">
    <property type="entry name" value="UBIQUITIN CARBOXYL-TERMINAL HYDROLASE"/>
    <property type="match status" value="1"/>
</dbReference>
<evidence type="ECO:0000259" key="9">
    <source>
        <dbReference type="PROSITE" id="PS52048"/>
    </source>
</evidence>
<feature type="domain" description="UCH catalytic" evidence="9">
    <location>
        <begin position="1"/>
        <end position="133"/>
    </location>
</feature>
<dbReference type="EC" id="3.4.19.12" evidence="8"/>
<dbReference type="Gene3D" id="3.40.532.10">
    <property type="entry name" value="Peptidase C12, ubiquitin carboxyl-terminal hydrolase"/>
    <property type="match status" value="1"/>
</dbReference>
<evidence type="ECO:0000313" key="10">
    <source>
        <dbReference type="Proteomes" id="UP000087766"/>
    </source>
</evidence>
<dbReference type="AlphaFoldDB" id="A0A3Q0EVM4"/>
<dbReference type="InterPro" id="IPR036959">
    <property type="entry name" value="Peptidase_C12_UCH_sf"/>
</dbReference>
<comment type="catalytic activity">
    <reaction evidence="1 8">
        <text>Thiol-dependent hydrolysis of ester, thioester, amide, peptide and isopeptide bonds formed by the C-terminal Gly of ubiquitin (a 76-residue protein attached to proteins as an intracellular targeting signal).</text>
        <dbReference type="EC" id="3.4.19.12"/>
    </reaction>
</comment>
<keyword evidence="10" id="KW-1185">Reference proteome</keyword>
<organism evidence="10 11">
    <name type="scientific">Vigna radiata var. radiata</name>
    <name type="common">Mung bean</name>
    <name type="synonym">Phaseolus aureus</name>
    <dbReference type="NCBI Taxonomy" id="3916"/>
    <lineage>
        <taxon>Eukaryota</taxon>
        <taxon>Viridiplantae</taxon>
        <taxon>Streptophyta</taxon>
        <taxon>Embryophyta</taxon>
        <taxon>Tracheophyta</taxon>
        <taxon>Spermatophyta</taxon>
        <taxon>Magnoliopsida</taxon>
        <taxon>eudicotyledons</taxon>
        <taxon>Gunneridae</taxon>
        <taxon>Pentapetalae</taxon>
        <taxon>rosids</taxon>
        <taxon>fabids</taxon>
        <taxon>Fabales</taxon>
        <taxon>Fabaceae</taxon>
        <taxon>Papilionoideae</taxon>
        <taxon>50 kb inversion clade</taxon>
        <taxon>NPAAA clade</taxon>
        <taxon>indigoferoid/millettioid clade</taxon>
        <taxon>Phaseoleae</taxon>
        <taxon>Vigna</taxon>
    </lineage>
</organism>
<reference evidence="11" key="2">
    <citation type="submission" date="2025-08" db="UniProtKB">
        <authorList>
            <consortium name="RefSeq"/>
        </authorList>
    </citation>
    <scope>IDENTIFICATION</scope>
    <source>
        <tissue evidence="11">Leaf</tissue>
    </source>
</reference>
<keyword evidence="5 8" id="KW-0378">Hydrolase</keyword>
<keyword evidence="3 8" id="KW-0645">Protease</keyword>
<dbReference type="PROSITE" id="PS52048">
    <property type="entry name" value="UCH_DOMAIN"/>
    <property type="match status" value="1"/>
</dbReference>
<dbReference type="SUPFAM" id="SSF54001">
    <property type="entry name" value="Cysteine proteinases"/>
    <property type="match status" value="1"/>
</dbReference>
<keyword evidence="4 8" id="KW-0833">Ubl conjugation pathway</keyword>
<dbReference type="GO" id="GO:0005737">
    <property type="term" value="C:cytoplasm"/>
    <property type="evidence" value="ECO:0007669"/>
    <property type="project" value="TreeGrafter"/>
</dbReference>
<dbReference type="STRING" id="3916.A0A3Q0EVM4"/>
<evidence type="ECO:0000256" key="1">
    <source>
        <dbReference type="ARBA" id="ARBA00000707"/>
    </source>
</evidence>
<comment type="caution">
    <text evidence="7">Lacks conserved residue(s) required for the propagation of feature annotation.</text>
</comment>
<evidence type="ECO:0000256" key="5">
    <source>
        <dbReference type="ARBA" id="ARBA00022801"/>
    </source>
</evidence>
<dbReference type="InterPro" id="IPR001578">
    <property type="entry name" value="Peptidase_C12_UCH"/>
</dbReference>
<dbReference type="GO" id="GO:0006511">
    <property type="term" value="P:ubiquitin-dependent protein catabolic process"/>
    <property type="evidence" value="ECO:0007669"/>
    <property type="project" value="UniProtKB-UniRule"/>
</dbReference>
<comment type="similarity">
    <text evidence="2 7 8">Belongs to the peptidase C12 family.</text>
</comment>
<dbReference type="OrthoDB" id="427186at2759"/>
<evidence type="ECO:0000256" key="7">
    <source>
        <dbReference type="PROSITE-ProRule" id="PRU01393"/>
    </source>
</evidence>
<dbReference type="PANTHER" id="PTHR10589:SF17">
    <property type="entry name" value="UBIQUITIN CARBOXYL-TERMINAL HYDROLASE"/>
    <property type="match status" value="1"/>
</dbReference>
<sequence>MNLSVFLDELQFFWGLGLLMEEVEFCDVFGLDEELLEMVPNPVLVVLFLYPITAKTEEERLQQENEKKDYSSKVYFTKQTVGNACGTISLLHALGNITFEVKLVPYPPIILGRERNYFLPNRGVYVPAEFIRE</sequence>